<reference evidence="4" key="1">
    <citation type="submission" date="2021-01" db="EMBL/GenBank/DDBJ databases">
        <authorList>
            <person name="Li R."/>
            <person name="Bekaert M."/>
        </authorList>
    </citation>
    <scope>NUCLEOTIDE SEQUENCE</scope>
    <source>
        <strain evidence="4">Farmed</strain>
    </source>
</reference>
<evidence type="ECO:0000259" key="3">
    <source>
        <dbReference type="PROSITE" id="PS51233"/>
    </source>
</evidence>
<dbReference type="PANTHER" id="PTHR11339">
    <property type="entry name" value="EXTRACELLULAR MATRIX GLYCOPROTEIN RELATED"/>
    <property type="match status" value="1"/>
</dbReference>
<dbReference type="Proteomes" id="UP000597762">
    <property type="component" value="Unassembled WGS sequence"/>
</dbReference>
<dbReference type="PROSITE" id="PS51233">
    <property type="entry name" value="VWFD"/>
    <property type="match status" value="1"/>
</dbReference>
<sequence>MRDMCVSDIYNPRAMCIAIEAYVKECADNNVVIDWRANTTLTRACRKKCVDATWIDLRQNNNCPATCWASGDPHYSTFDGIHYSFEGDCEYTLSEATDGTFAITVRNIKCGFPAVTCTKDVNVHLMGHTIHFLMDNIPTIDGLQISDRGMTATGFSIKKTDFFYSLFTNIGLTIQWDKERVPSAFANSWKVYNCPLVPQDKPENSIHPCTYNSVRKQWAMESCGVIKSGPLFALCRNVLPDNIVLEYYEDCLFDACGNDYTSYHNICYLNSYSKWHDYNSFTPNIDTCYFLYNTIYTK</sequence>
<proteinExistence type="predicted"/>
<name>A0A812D011_ACAPH</name>
<evidence type="ECO:0000256" key="1">
    <source>
        <dbReference type="ARBA" id="ARBA00023157"/>
    </source>
</evidence>
<dbReference type="EMBL" id="CAHIKZ030002506">
    <property type="protein sequence ID" value="CAE1287988.1"/>
    <property type="molecule type" value="Genomic_DNA"/>
</dbReference>
<evidence type="ECO:0000313" key="4">
    <source>
        <dbReference type="EMBL" id="CAE1287988.1"/>
    </source>
</evidence>
<keyword evidence="5" id="KW-1185">Reference proteome</keyword>
<dbReference type="GO" id="GO:0031012">
    <property type="term" value="C:extracellular matrix"/>
    <property type="evidence" value="ECO:0007669"/>
    <property type="project" value="TreeGrafter"/>
</dbReference>
<dbReference type="InterPro" id="IPR001846">
    <property type="entry name" value="VWF_type-D"/>
</dbReference>
<dbReference type="SMART" id="SM00216">
    <property type="entry name" value="VWD"/>
    <property type="match status" value="1"/>
</dbReference>
<dbReference type="AlphaFoldDB" id="A0A812D011"/>
<organism evidence="4 5">
    <name type="scientific">Acanthosepion pharaonis</name>
    <name type="common">Pharaoh cuttlefish</name>
    <name type="synonym">Sepia pharaonis</name>
    <dbReference type="NCBI Taxonomy" id="158019"/>
    <lineage>
        <taxon>Eukaryota</taxon>
        <taxon>Metazoa</taxon>
        <taxon>Spiralia</taxon>
        <taxon>Lophotrochozoa</taxon>
        <taxon>Mollusca</taxon>
        <taxon>Cephalopoda</taxon>
        <taxon>Coleoidea</taxon>
        <taxon>Decapodiformes</taxon>
        <taxon>Sepiida</taxon>
        <taxon>Sepiina</taxon>
        <taxon>Sepiidae</taxon>
        <taxon>Acanthosepion</taxon>
    </lineage>
</organism>
<dbReference type="InterPro" id="IPR014853">
    <property type="entry name" value="VWF/SSPO/ZAN-like_Cys-rich_dom"/>
</dbReference>
<dbReference type="GO" id="GO:0005615">
    <property type="term" value="C:extracellular space"/>
    <property type="evidence" value="ECO:0007669"/>
    <property type="project" value="TreeGrafter"/>
</dbReference>
<evidence type="ECO:0000313" key="5">
    <source>
        <dbReference type="Proteomes" id="UP000597762"/>
    </source>
</evidence>
<accession>A0A812D011</accession>
<dbReference type="Pfam" id="PF00094">
    <property type="entry name" value="VWD"/>
    <property type="match status" value="1"/>
</dbReference>
<dbReference type="Pfam" id="PF08742">
    <property type="entry name" value="C8"/>
    <property type="match status" value="1"/>
</dbReference>
<comment type="caution">
    <text evidence="4">The sequence shown here is derived from an EMBL/GenBank/DDBJ whole genome shotgun (WGS) entry which is preliminary data.</text>
</comment>
<dbReference type="InterPro" id="IPR050780">
    <property type="entry name" value="Mucin_vWF_Thrombospondin_sf"/>
</dbReference>
<protein>
    <recommendedName>
        <fullName evidence="3">VWFD domain-containing protein</fullName>
    </recommendedName>
</protein>
<dbReference type="PANTHER" id="PTHR11339:SF386">
    <property type="entry name" value="HEMOLECTIN, ISOFORM A"/>
    <property type="match status" value="1"/>
</dbReference>
<gene>
    <name evidence="4" type="ORF">SPHA_46870</name>
</gene>
<keyword evidence="2" id="KW-0325">Glycoprotein</keyword>
<dbReference type="OrthoDB" id="6262482at2759"/>
<evidence type="ECO:0000256" key="2">
    <source>
        <dbReference type="ARBA" id="ARBA00023180"/>
    </source>
</evidence>
<keyword evidence="1" id="KW-1015">Disulfide bond</keyword>
<feature type="domain" description="VWFD" evidence="3">
    <location>
        <begin position="65"/>
        <end position="252"/>
    </location>
</feature>